<reference evidence="21 22" key="1">
    <citation type="submission" date="2024-02" db="EMBL/GenBank/DDBJ databases">
        <authorList>
            <person name="Vignale AGUSTIN F."/>
            <person name="Sosa J E."/>
            <person name="Modenutti C."/>
        </authorList>
    </citation>
    <scope>NUCLEOTIDE SEQUENCE [LARGE SCALE GENOMIC DNA]</scope>
</reference>
<dbReference type="SMART" id="SM00220">
    <property type="entry name" value="S_TKc"/>
    <property type="match status" value="1"/>
</dbReference>
<keyword evidence="3" id="KW-1003">Cell membrane</keyword>
<organism evidence="21 22">
    <name type="scientific">Ilex paraguariensis</name>
    <name type="common">yerba mate</name>
    <dbReference type="NCBI Taxonomy" id="185542"/>
    <lineage>
        <taxon>Eukaryota</taxon>
        <taxon>Viridiplantae</taxon>
        <taxon>Streptophyta</taxon>
        <taxon>Embryophyta</taxon>
        <taxon>Tracheophyta</taxon>
        <taxon>Spermatophyta</taxon>
        <taxon>Magnoliopsida</taxon>
        <taxon>eudicotyledons</taxon>
        <taxon>Gunneridae</taxon>
        <taxon>Pentapetalae</taxon>
        <taxon>asterids</taxon>
        <taxon>campanulids</taxon>
        <taxon>Aquifoliales</taxon>
        <taxon>Aquifoliaceae</taxon>
        <taxon>Ilex</taxon>
    </lineage>
</organism>
<dbReference type="Gene3D" id="3.30.200.20">
    <property type="entry name" value="Phosphorylase Kinase, domain 1"/>
    <property type="match status" value="1"/>
</dbReference>
<keyword evidence="14" id="KW-1133">Transmembrane helix</keyword>
<dbReference type="InterPro" id="IPR000719">
    <property type="entry name" value="Prot_kinase_dom"/>
</dbReference>
<dbReference type="InterPro" id="IPR051564">
    <property type="entry name" value="LRR_receptor-like_kinase"/>
</dbReference>
<evidence type="ECO:0000256" key="12">
    <source>
        <dbReference type="ARBA" id="ARBA00022777"/>
    </source>
</evidence>
<dbReference type="Gene3D" id="1.10.510.10">
    <property type="entry name" value="Transferase(Phosphotransferase) domain 1"/>
    <property type="match status" value="1"/>
</dbReference>
<dbReference type="PROSITE" id="PS00108">
    <property type="entry name" value="PROTEIN_KINASE_ST"/>
    <property type="match status" value="1"/>
</dbReference>
<comment type="catalytic activity">
    <reaction evidence="19">
        <text>L-seryl-[protein] + ATP = O-phospho-L-seryl-[protein] + ADP + H(+)</text>
        <dbReference type="Rhea" id="RHEA:17989"/>
        <dbReference type="Rhea" id="RHEA-COMP:9863"/>
        <dbReference type="Rhea" id="RHEA-COMP:11604"/>
        <dbReference type="ChEBI" id="CHEBI:15378"/>
        <dbReference type="ChEBI" id="CHEBI:29999"/>
        <dbReference type="ChEBI" id="CHEBI:30616"/>
        <dbReference type="ChEBI" id="CHEBI:83421"/>
        <dbReference type="ChEBI" id="CHEBI:456216"/>
        <dbReference type="EC" id="2.7.11.1"/>
    </reaction>
</comment>
<keyword evidence="4" id="KW-0723">Serine/threonine-protein kinase</keyword>
<dbReference type="PANTHER" id="PTHR48055">
    <property type="entry name" value="LEUCINE-RICH REPEAT RECEPTOR PROTEIN KINASE EMS1"/>
    <property type="match status" value="1"/>
</dbReference>
<evidence type="ECO:0000256" key="8">
    <source>
        <dbReference type="ARBA" id="ARBA00022692"/>
    </source>
</evidence>
<evidence type="ECO:0000256" key="19">
    <source>
        <dbReference type="ARBA" id="ARBA00048679"/>
    </source>
</evidence>
<keyword evidence="12" id="KW-0418">Kinase</keyword>
<dbReference type="Proteomes" id="UP001642360">
    <property type="component" value="Unassembled WGS sequence"/>
</dbReference>
<evidence type="ECO:0000256" key="18">
    <source>
        <dbReference type="ARBA" id="ARBA00047899"/>
    </source>
</evidence>
<evidence type="ECO:0000256" key="9">
    <source>
        <dbReference type="ARBA" id="ARBA00022729"/>
    </source>
</evidence>
<evidence type="ECO:0000256" key="2">
    <source>
        <dbReference type="ARBA" id="ARBA00012513"/>
    </source>
</evidence>
<protein>
    <recommendedName>
        <fullName evidence="2">non-specific serine/threonine protein kinase</fullName>
        <ecNumber evidence="2">2.7.11.1</ecNumber>
    </recommendedName>
</protein>
<dbReference type="GO" id="GO:0005886">
    <property type="term" value="C:plasma membrane"/>
    <property type="evidence" value="ECO:0007669"/>
    <property type="project" value="UniProtKB-SubCell"/>
</dbReference>
<dbReference type="EC" id="2.7.11.1" evidence="2"/>
<comment type="caution">
    <text evidence="21">The sequence shown here is derived from an EMBL/GenBank/DDBJ whole genome shotgun (WGS) entry which is preliminary data.</text>
</comment>
<accession>A0ABC8UIS3</accession>
<keyword evidence="10" id="KW-0677">Repeat</keyword>
<dbReference type="EMBL" id="CAUOFW020007874">
    <property type="protein sequence ID" value="CAK9180943.1"/>
    <property type="molecule type" value="Genomic_DNA"/>
</dbReference>
<dbReference type="InterPro" id="IPR008271">
    <property type="entry name" value="Ser/Thr_kinase_AS"/>
</dbReference>
<keyword evidence="15" id="KW-0472">Membrane</keyword>
<dbReference type="InterPro" id="IPR011009">
    <property type="entry name" value="Kinase-like_dom_sf"/>
</dbReference>
<evidence type="ECO:0000256" key="16">
    <source>
        <dbReference type="ARBA" id="ARBA00023170"/>
    </source>
</evidence>
<dbReference type="PANTHER" id="PTHR48055:SF55">
    <property type="entry name" value="PROTEIN KINASE DOMAIN-CONTAINING PROTEIN"/>
    <property type="match status" value="1"/>
</dbReference>
<evidence type="ECO:0000256" key="11">
    <source>
        <dbReference type="ARBA" id="ARBA00022741"/>
    </source>
</evidence>
<dbReference type="Pfam" id="PF07714">
    <property type="entry name" value="PK_Tyr_Ser-Thr"/>
    <property type="match status" value="1"/>
</dbReference>
<dbReference type="FunFam" id="1.10.510.10:FF:000358">
    <property type="entry name" value="Putative leucine-rich repeat receptor-like serine/threonine-protein kinase"/>
    <property type="match status" value="1"/>
</dbReference>
<evidence type="ECO:0000256" key="10">
    <source>
        <dbReference type="ARBA" id="ARBA00022737"/>
    </source>
</evidence>
<comment type="subcellular location">
    <subcellularLocation>
        <location evidence="1">Cell membrane</location>
        <topology evidence="1">Single-pass membrane protein</topology>
    </subcellularLocation>
</comment>
<gene>
    <name evidence="21" type="ORF">ILEXP_LOCUS50967</name>
</gene>
<evidence type="ECO:0000256" key="15">
    <source>
        <dbReference type="ARBA" id="ARBA00023136"/>
    </source>
</evidence>
<evidence type="ECO:0000256" key="1">
    <source>
        <dbReference type="ARBA" id="ARBA00004162"/>
    </source>
</evidence>
<keyword evidence="22" id="KW-1185">Reference proteome</keyword>
<comment type="catalytic activity">
    <reaction evidence="18">
        <text>L-threonyl-[protein] + ATP = O-phospho-L-threonyl-[protein] + ADP + H(+)</text>
        <dbReference type="Rhea" id="RHEA:46608"/>
        <dbReference type="Rhea" id="RHEA-COMP:11060"/>
        <dbReference type="Rhea" id="RHEA-COMP:11605"/>
        <dbReference type="ChEBI" id="CHEBI:15378"/>
        <dbReference type="ChEBI" id="CHEBI:30013"/>
        <dbReference type="ChEBI" id="CHEBI:30616"/>
        <dbReference type="ChEBI" id="CHEBI:61977"/>
        <dbReference type="ChEBI" id="CHEBI:456216"/>
        <dbReference type="EC" id="2.7.11.1"/>
    </reaction>
</comment>
<evidence type="ECO:0000256" key="5">
    <source>
        <dbReference type="ARBA" id="ARBA00022553"/>
    </source>
</evidence>
<keyword evidence="11" id="KW-0547">Nucleotide-binding</keyword>
<keyword evidence="16" id="KW-0675">Receptor</keyword>
<evidence type="ECO:0000256" key="4">
    <source>
        <dbReference type="ARBA" id="ARBA00022527"/>
    </source>
</evidence>
<evidence type="ECO:0000256" key="14">
    <source>
        <dbReference type="ARBA" id="ARBA00022989"/>
    </source>
</evidence>
<keyword evidence="13" id="KW-0067">ATP-binding</keyword>
<dbReference type="GO" id="GO:0005524">
    <property type="term" value="F:ATP binding"/>
    <property type="evidence" value="ECO:0007669"/>
    <property type="project" value="UniProtKB-KW"/>
</dbReference>
<evidence type="ECO:0000259" key="20">
    <source>
        <dbReference type="PROSITE" id="PS50011"/>
    </source>
</evidence>
<dbReference type="SUPFAM" id="SSF56112">
    <property type="entry name" value="Protein kinase-like (PK-like)"/>
    <property type="match status" value="1"/>
</dbReference>
<name>A0ABC8UIS3_9AQUA</name>
<evidence type="ECO:0000313" key="22">
    <source>
        <dbReference type="Proteomes" id="UP001642360"/>
    </source>
</evidence>
<dbReference type="AlphaFoldDB" id="A0ABC8UIS3"/>
<evidence type="ECO:0000256" key="13">
    <source>
        <dbReference type="ARBA" id="ARBA00022840"/>
    </source>
</evidence>
<keyword evidence="9" id="KW-0732">Signal</keyword>
<keyword evidence="5" id="KW-0597">Phosphoprotein</keyword>
<evidence type="ECO:0000256" key="17">
    <source>
        <dbReference type="ARBA" id="ARBA00023180"/>
    </source>
</evidence>
<feature type="domain" description="Protein kinase" evidence="20">
    <location>
        <begin position="1"/>
        <end position="316"/>
    </location>
</feature>
<keyword evidence="7" id="KW-0808">Transferase</keyword>
<keyword evidence="6" id="KW-0433">Leucine-rich repeat</keyword>
<evidence type="ECO:0000256" key="7">
    <source>
        <dbReference type="ARBA" id="ARBA00022679"/>
    </source>
</evidence>
<evidence type="ECO:0000256" key="6">
    <source>
        <dbReference type="ARBA" id="ARBA00022614"/>
    </source>
</evidence>
<sequence length="316" mass="35700">MYKGVLDQDGTIVAVKVLNLLRPGASRSFLAECEALRNIRHRNLVKVVTACSGVDYKGNDFKALVFEYMVNGNVQEWLHPIQGEDEVNEETRNLGLLQRLNIAIDIACALDYLHNHWHTRIIHCDLKPNNILLNNEMTAHVGDFGLVRFLLNASCSTFAHQTSRSIGLRGSIVYAALEYGMGSEPSIHGDVYSYDIILLKMFTGKRLTDEMFKKSLNIHNYVKMTLPGRITNVANPRFLQYREEGETSINRQHRDQSHKIQECLISIFGIGLACSQESPSEPLDTSDILAKLLVVRNTFMETNGIHEQRSRIGIQS</sequence>
<keyword evidence="8" id="KW-0812">Transmembrane</keyword>
<evidence type="ECO:0000256" key="3">
    <source>
        <dbReference type="ARBA" id="ARBA00022475"/>
    </source>
</evidence>
<dbReference type="PROSITE" id="PS50011">
    <property type="entry name" value="PROTEIN_KINASE_DOM"/>
    <property type="match status" value="1"/>
</dbReference>
<proteinExistence type="predicted"/>
<keyword evidence="17" id="KW-0325">Glycoprotein</keyword>
<dbReference type="GO" id="GO:0004674">
    <property type="term" value="F:protein serine/threonine kinase activity"/>
    <property type="evidence" value="ECO:0007669"/>
    <property type="project" value="UniProtKB-KW"/>
</dbReference>
<dbReference type="InterPro" id="IPR001245">
    <property type="entry name" value="Ser-Thr/Tyr_kinase_cat_dom"/>
</dbReference>
<evidence type="ECO:0000313" key="21">
    <source>
        <dbReference type="EMBL" id="CAK9180943.1"/>
    </source>
</evidence>